<accession>A0A248TLS3</accession>
<dbReference type="Pfam" id="PF01476">
    <property type="entry name" value="LysM"/>
    <property type="match status" value="1"/>
</dbReference>
<dbReference type="PROSITE" id="PS51782">
    <property type="entry name" value="LYSM"/>
    <property type="match status" value="1"/>
</dbReference>
<dbReference type="Proteomes" id="UP000215137">
    <property type="component" value="Chromosome"/>
</dbReference>
<dbReference type="SMART" id="SM00257">
    <property type="entry name" value="LysM"/>
    <property type="match status" value="1"/>
</dbReference>
<keyword evidence="4" id="KW-1185">Reference proteome</keyword>
<dbReference type="InterPro" id="IPR018392">
    <property type="entry name" value="LysM"/>
</dbReference>
<protein>
    <recommendedName>
        <fullName evidence="2">LysM domain-containing protein</fullName>
    </recommendedName>
</protein>
<evidence type="ECO:0000313" key="4">
    <source>
        <dbReference type="Proteomes" id="UP000215137"/>
    </source>
</evidence>
<dbReference type="OrthoDB" id="9805070at2"/>
<dbReference type="PANTHER" id="PTHR21666">
    <property type="entry name" value="PEPTIDASE-RELATED"/>
    <property type="match status" value="1"/>
</dbReference>
<evidence type="ECO:0000256" key="1">
    <source>
        <dbReference type="SAM" id="SignalP"/>
    </source>
</evidence>
<dbReference type="InterPro" id="IPR016047">
    <property type="entry name" value="M23ase_b-sheet_dom"/>
</dbReference>
<feature type="chain" id="PRO_5039391179" description="LysM domain-containing protein" evidence="1">
    <location>
        <begin position="28"/>
        <end position="224"/>
    </location>
</feature>
<gene>
    <name evidence="3" type="ORF">CKF48_18720</name>
</gene>
<dbReference type="SUPFAM" id="SSF54106">
    <property type="entry name" value="LysM domain"/>
    <property type="match status" value="1"/>
</dbReference>
<dbReference type="GO" id="GO:0004222">
    <property type="term" value="F:metalloendopeptidase activity"/>
    <property type="evidence" value="ECO:0007669"/>
    <property type="project" value="TreeGrafter"/>
</dbReference>
<feature type="domain" description="LysM" evidence="2">
    <location>
        <begin position="180"/>
        <end position="223"/>
    </location>
</feature>
<dbReference type="SUPFAM" id="SSF51261">
    <property type="entry name" value="Duplicated hybrid motif"/>
    <property type="match status" value="1"/>
</dbReference>
<dbReference type="KEGG" id="bko:CKF48_18720"/>
<dbReference type="PANTHER" id="PTHR21666:SF290">
    <property type="entry name" value="PEPTIDASE M23 DOMAIN PROTEIN"/>
    <property type="match status" value="1"/>
</dbReference>
<evidence type="ECO:0000313" key="3">
    <source>
        <dbReference type="EMBL" id="ASV69157.1"/>
    </source>
</evidence>
<dbReference type="InterPro" id="IPR036779">
    <property type="entry name" value="LysM_dom_sf"/>
</dbReference>
<evidence type="ECO:0000259" key="2">
    <source>
        <dbReference type="PROSITE" id="PS51782"/>
    </source>
</evidence>
<dbReference type="CDD" id="cd12797">
    <property type="entry name" value="M23_peptidase"/>
    <property type="match status" value="1"/>
</dbReference>
<dbReference type="Gene3D" id="3.10.350.10">
    <property type="entry name" value="LysM domain"/>
    <property type="match status" value="1"/>
</dbReference>
<dbReference type="Pfam" id="PF01551">
    <property type="entry name" value="Peptidase_M23"/>
    <property type="match status" value="1"/>
</dbReference>
<dbReference type="CDD" id="cd00118">
    <property type="entry name" value="LysM"/>
    <property type="match status" value="1"/>
</dbReference>
<dbReference type="AlphaFoldDB" id="A0A248TLS3"/>
<sequence length="224" mass="25230">MKYKVSRLFMFGSICFLFLIFSSEKNALADSWPEKTKNWVWPVEGVITDTYGTRGGHHKGIDIAAEIGTPIHSVDSGVVTRSYYSDTYGNVVFIQHHNDTETIYAHLKKRLVFEGEVISAGDTIGEMGNTGDSSGVHLHFEVHANEWTFSKENALDPFLVFNHDEDTILVSGKMNGPYMDTYEVKTGDTLWSISERYNVTVAELVNKNGLRTENIYPNQILQVP</sequence>
<reference evidence="3 4" key="1">
    <citation type="submission" date="2017-08" db="EMBL/GenBank/DDBJ databases">
        <title>Complete Genome Sequence of Bacillus kochii Oregon-R-modENCODE STRAIN BDGP4, isolated from Drosophila melanogaster gut.</title>
        <authorList>
            <person name="Wan K.H."/>
            <person name="Yu C."/>
            <person name="Park S."/>
            <person name="Hammonds A.S."/>
            <person name="Booth B.W."/>
            <person name="Celniker S.E."/>
        </authorList>
    </citation>
    <scope>NUCLEOTIDE SEQUENCE [LARGE SCALE GENOMIC DNA]</scope>
    <source>
        <strain evidence="3 4">BDGP4</strain>
    </source>
</reference>
<dbReference type="InterPro" id="IPR050570">
    <property type="entry name" value="Cell_wall_metabolism_enzyme"/>
</dbReference>
<dbReference type="Gene3D" id="2.70.70.10">
    <property type="entry name" value="Glucose Permease (Domain IIA)"/>
    <property type="match status" value="1"/>
</dbReference>
<keyword evidence="1" id="KW-0732">Signal</keyword>
<feature type="signal peptide" evidence="1">
    <location>
        <begin position="1"/>
        <end position="27"/>
    </location>
</feature>
<dbReference type="InterPro" id="IPR011055">
    <property type="entry name" value="Dup_hybrid_motif"/>
</dbReference>
<dbReference type="EMBL" id="CP022983">
    <property type="protein sequence ID" value="ASV69157.1"/>
    <property type="molecule type" value="Genomic_DNA"/>
</dbReference>
<organism evidence="3 4">
    <name type="scientific">Cytobacillus kochii</name>
    <dbReference type="NCBI Taxonomy" id="859143"/>
    <lineage>
        <taxon>Bacteria</taxon>
        <taxon>Bacillati</taxon>
        <taxon>Bacillota</taxon>
        <taxon>Bacilli</taxon>
        <taxon>Bacillales</taxon>
        <taxon>Bacillaceae</taxon>
        <taxon>Cytobacillus</taxon>
    </lineage>
</organism>
<proteinExistence type="predicted"/>
<name>A0A248TLS3_9BACI</name>